<sequence length="199" mass="23169">MLNNLVYLLGQRSILYVLLVVNLLGTVYGYWWYKEQLAITPPQFFIFVPDSPTASLFFVLVLVAFLLRKNWPLLEAFAAVTLIKYGVWAVVMNIAAGIAGATLTWENYMLIASHLAMSVQAILFAPYYRIRVWHLIIVAVWTIHNDIVDYVYLMHPWVSRSLQDYISHIGYFTFWLSVVSIFIVYFYAIRKGRKKLYLP</sequence>
<dbReference type="PANTHER" id="PTHR40042">
    <property type="entry name" value="HYPOTHETICAL MEMBRANE SPANNING PROTEIN"/>
    <property type="match status" value="1"/>
</dbReference>
<keyword evidence="1" id="KW-1133">Transmembrane helix</keyword>
<feature type="transmembrane region" description="Helical" evidence="1">
    <location>
        <begin position="14"/>
        <end position="33"/>
    </location>
</feature>
<keyword evidence="3" id="KW-1185">Reference proteome</keyword>
<feature type="transmembrane region" description="Helical" evidence="1">
    <location>
        <begin position="132"/>
        <end position="153"/>
    </location>
</feature>
<evidence type="ECO:0000313" key="2">
    <source>
        <dbReference type="EMBL" id="OIJ14794.1"/>
    </source>
</evidence>
<evidence type="ECO:0008006" key="4">
    <source>
        <dbReference type="Google" id="ProtNLM"/>
    </source>
</evidence>
<accession>A0A1S2LR43</accession>
<feature type="transmembrane region" description="Helical" evidence="1">
    <location>
        <begin position="107"/>
        <end position="125"/>
    </location>
</feature>
<evidence type="ECO:0000256" key="1">
    <source>
        <dbReference type="SAM" id="Phobius"/>
    </source>
</evidence>
<dbReference type="AlphaFoldDB" id="A0A1S2LR43"/>
<reference evidence="2 3" key="1">
    <citation type="submission" date="2016-10" db="EMBL/GenBank/DDBJ databases">
        <title>Draft genome sequences of four alkaliphilic bacteria belonging to the Anaerobacillus genus.</title>
        <authorList>
            <person name="Bassil N.M."/>
            <person name="Lloyd J.R."/>
        </authorList>
    </citation>
    <scope>NUCLEOTIDE SEQUENCE [LARGE SCALE GENOMIC DNA]</scope>
    <source>
        <strain evidence="2 3">DSM 18345</strain>
    </source>
</reference>
<dbReference type="Proteomes" id="UP000179524">
    <property type="component" value="Unassembled WGS sequence"/>
</dbReference>
<dbReference type="EMBL" id="MLQR01000016">
    <property type="protein sequence ID" value="OIJ14794.1"/>
    <property type="molecule type" value="Genomic_DNA"/>
</dbReference>
<name>A0A1S2LR43_9BACI</name>
<dbReference type="RefSeq" id="WP_071308962.1">
    <property type="nucleotide sequence ID" value="NZ_MLQR01000016.1"/>
</dbReference>
<comment type="caution">
    <text evidence="2">The sequence shown here is derived from an EMBL/GenBank/DDBJ whole genome shotgun (WGS) entry which is preliminary data.</text>
</comment>
<feature type="transmembrane region" description="Helical" evidence="1">
    <location>
        <begin position="79"/>
        <end position="101"/>
    </location>
</feature>
<dbReference type="Pfam" id="PF07187">
    <property type="entry name" value="DUF1405"/>
    <property type="match status" value="1"/>
</dbReference>
<keyword evidence="1" id="KW-0472">Membrane</keyword>
<organism evidence="2 3">
    <name type="scientific">Anaerobacillus alkalilacustris</name>
    <dbReference type="NCBI Taxonomy" id="393763"/>
    <lineage>
        <taxon>Bacteria</taxon>
        <taxon>Bacillati</taxon>
        <taxon>Bacillota</taxon>
        <taxon>Bacilli</taxon>
        <taxon>Bacillales</taxon>
        <taxon>Bacillaceae</taxon>
        <taxon>Anaerobacillus</taxon>
    </lineage>
</organism>
<keyword evidence="1" id="KW-0812">Transmembrane</keyword>
<dbReference type="PANTHER" id="PTHR40042:SF1">
    <property type="entry name" value="DUF1405 DOMAIN-CONTAINING PROTEIN"/>
    <property type="match status" value="1"/>
</dbReference>
<feature type="transmembrane region" description="Helical" evidence="1">
    <location>
        <begin position="165"/>
        <end position="188"/>
    </location>
</feature>
<dbReference type="OrthoDB" id="152213at2"/>
<gene>
    <name evidence="2" type="ORF">BKP37_07395</name>
</gene>
<evidence type="ECO:0000313" key="3">
    <source>
        <dbReference type="Proteomes" id="UP000179524"/>
    </source>
</evidence>
<protein>
    <recommendedName>
        <fullName evidence="4">DUF1405 domain-containing protein</fullName>
    </recommendedName>
</protein>
<proteinExistence type="predicted"/>
<dbReference type="InterPro" id="IPR009845">
    <property type="entry name" value="DUF1405"/>
</dbReference>
<feature type="transmembrane region" description="Helical" evidence="1">
    <location>
        <begin position="45"/>
        <end position="67"/>
    </location>
</feature>